<reference evidence="1 2" key="1">
    <citation type="submission" date="2024-02" db="EMBL/GenBank/DDBJ databases">
        <authorList>
            <person name="Chen Y."/>
            <person name="Shah S."/>
            <person name="Dougan E. K."/>
            <person name="Thang M."/>
            <person name="Chan C."/>
        </authorList>
    </citation>
    <scope>NUCLEOTIDE SEQUENCE [LARGE SCALE GENOMIC DNA]</scope>
</reference>
<protein>
    <submittedName>
        <fullName evidence="1">Uncharacterized protein</fullName>
    </submittedName>
</protein>
<sequence>MVFDNTFDTGLSGQETNLMALTRAAHECDHHLIAVTQSEEAANKVANLNGARTRVLEQQKAPSYRWSKGEAEEYLKAVKTLTENAERVLNMTQVPDEVGGWKPVDIKEYLKTGRRPEAPQQGQGGRSTANSAVWVRQLQKDGDTFEQMGNAFPIDPVPSNIAYLKKAIKKEEELSIAPSKIDIFSQQDGKWIKKEKMSASLRNTDETDCYGFTLPSA</sequence>
<dbReference type="Proteomes" id="UP001642484">
    <property type="component" value="Unassembled WGS sequence"/>
</dbReference>
<organism evidence="1 2">
    <name type="scientific">Durusdinium trenchii</name>
    <dbReference type="NCBI Taxonomy" id="1381693"/>
    <lineage>
        <taxon>Eukaryota</taxon>
        <taxon>Sar</taxon>
        <taxon>Alveolata</taxon>
        <taxon>Dinophyceae</taxon>
        <taxon>Suessiales</taxon>
        <taxon>Symbiodiniaceae</taxon>
        <taxon>Durusdinium</taxon>
    </lineage>
</organism>
<comment type="caution">
    <text evidence="1">The sequence shown here is derived from an EMBL/GenBank/DDBJ whole genome shotgun (WGS) entry which is preliminary data.</text>
</comment>
<evidence type="ECO:0000313" key="1">
    <source>
        <dbReference type="EMBL" id="CAK9049263.1"/>
    </source>
</evidence>
<gene>
    <name evidence="1" type="ORF">CCMP2556_LOCUS25244</name>
</gene>
<proteinExistence type="predicted"/>
<accession>A0ABP0MDW4</accession>
<dbReference type="EMBL" id="CAXAMN010016869">
    <property type="protein sequence ID" value="CAK9049263.1"/>
    <property type="molecule type" value="Genomic_DNA"/>
</dbReference>
<name>A0ABP0MDW4_9DINO</name>
<keyword evidence="2" id="KW-1185">Reference proteome</keyword>
<evidence type="ECO:0000313" key="2">
    <source>
        <dbReference type="Proteomes" id="UP001642484"/>
    </source>
</evidence>